<feature type="transmembrane region" description="Helical" evidence="7">
    <location>
        <begin position="181"/>
        <end position="200"/>
    </location>
</feature>
<comment type="caution">
    <text evidence="11">The sequence shown here is derived from an EMBL/GenBank/DDBJ whole genome shotgun (WGS) entry which is preliminary data.</text>
</comment>
<evidence type="ECO:0000313" key="12">
    <source>
        <dbReference type="Proteomes" id="UP000249547"/>
    </source>
</evidence>
<name>A0A327QJZ2_9BACT</name>
<dbReference type="InterPro" id="IPR023408">
    <property type="entry name" value="MscS_beta-dom_sf"/>
</dbReference>
<dbReference type="SUPFAM" id="SSF82861">
    <property type="entry name" value="Mechanosensitive channel protein MscS (YggB), transmembrane region"/>
    <property type="match status" value="1"/>
</dbReference>
<evidence type="ECO:0000256" key="3">
    <source>
        <dbReference type="ARBA" id="ARBA00022475"/>
    </source>
</evidence>
<evidence type="ECO:0000256" key="1">
    <source>
        <dbReference type="ARBA" id="ARBA00004651"/>
    </source>
</evidence>
<dbReference type="AlphaFoldDB" id="A0A327QJZ2"/>
<dbReference type="Pfam" id="PF21082">
    <property type="entry name" value="MS_channel_3rd"/>
    <property type="match status" value="1"/>
</dbReference>
<evidence type="ECO:0000259" key="9">
    <source>
        <dbReference type="Pfam" id="PF21082"/>
    </source>
</evidence>
<comment type="similarity">
    <text evidence="2">Belongs to the MscS (TC 1.A.23) family.</text>
</comment>
<keyword evidence="5 7" id="KW-1133">Transmembrane helix</keyword>
<dbReference type="SUPFAM" id="SSF50182">
    <property type="entry name" value="Sm-like ribonucleoproteins"/>
    <property type="match status" value="1"/>
</dbReference>
<feature type="domain" description="Mechanosensitive ion channel transmembrane helices 2/3" evidence="10">
    <location>
        <begin position="162"/>
        <end position="202"/>
    </location>
</feature>
<dbReference type="SUPFAM" id="SSF82689">
    <property type="entry name" value="Mechanosensitive channel protein MscS (YggB), C-terminal domain"/>
    <property type="match status" value="1"/>
</dbReference>
<gene>
    <name evidence="11" type="ORF">LX64_02881</name>
</gene>
<dbReference type="Gene3D" id="3.30.70.100">
    <property type="match status" value="1"/>
</dbReference>
<keyword evidence="6 7" id="KW-0472">Membrane</keyword>
<dbReference type="InterPro" id="IPR011014">
    <property type="entry name" value="MscS_channel_TM-2"/>
</dbReference>
<dbReference type="InterPro" id="IPR011066">
    <property type="entry name" value="MscS_channel_C_sf"/>
</dbReference>
<keyword evidence="4 7" id="KW-0812">Transmembrane</keyword>
<dbReference type="Pfam" id="PF21088">
    <property type="entry name" value="MS_channel_1st"/>
    <property type="match status" value="1"/>
</dbReference>
<dbReference type="EMBL" id="QLLL01000005">
    <property type="protein sequence ID" value="RAJ04004.1"/>
    <property type="molecule type" value="Genomic_DNA"/>
</dbReference>
<dbReference type="InterPro" id="IPR010920">
    <property type="entry name" value="LSM_dom_sf"/>
</dbReference>
<evidence type="ECO:0000256" key="6">
    <source>
        <dbReference type="ARBA" id="ARBA00023136"/>
    </source>
</evidence>
<dbReference type="Pfam" id="PF00924">
    <property type="entry name" value="MS_channel_2nd"/>
    <property type="match status" value="1"/>
</dbReference>
<keyword evidence="12" id="KW-1185">Reference proteome</keyword>
<dbReference type="InterPro" id="IPR006685">
    <property type="entry name" value="MscS_channel_2nd"/>
</dbReference>
<evidence type="ECO:0000313" key="11">
    <source>
        <dbReference type="EMBL" id="RAJ04004.1"/>
    </source>
</evidence>
<evidence type="ECO:0000256" key="5">
    <source>
        <dbReference type="ARBA" id="ARBA00022989"/>
    </source>
</evidence>
<evidence type="ECO:0000256" key="2">
    <source>
        <dbReference type="ARBA" id="ARBA00008017"/>
    </source>
</evidence>
<dbReference type="GO" id="GO:0008381">
    <property type="term" value="F:mechanosensitive monoatomic ion channel activity"/>
    <property type="evidence" value="ECO:0007669"/>
    <property type="project" value="UniProtKB-ARBA"/>
</dbReference>
<evidence type="ECO:0000259" key="8">
    <source>
        <dbReference type="Pfam" id="PF00924"/>
    </source>
</evidence>
<keyword evidence="3" id="KW-1003">Cell membrane</keyword>
<feature type="transmembrane region" description="Helical" evidence="7">
    <location>
        <begin position="114"/>
        <end position="135"/>
    </location>
</feature>
<dbReference type="Gene3D" id="2.30.30.60">
    <property type="match status" value="1"/>
</dbReference>
<feature type="transmembrane region" description="Helical" evidence="7">
    <location>
        <begin position="79"/>
        <end position="102"/>
    </location>
</feature>
<organism evidence="11 12">
    <name type="scientific">Chitinophaga skermanii</name>
    <dbReference type="NCBI Taxonomy" id="331697"/>
    <lineage>
        <taxon>Bacteria</taxon>
        <taxon>Pseudomonadati</taxon>
        <taxon>Bacteroidota</taxon>
        <taxon>Chitinophagia</taxon>
        <taxon>Chitinophagales</taxon>
        <taxon>Chitinophagaceae</taxon>
        <taxon>Chitinophaga</taxon>
    </lineage>
</organism>
<comment type="subcellular location">
    <subcellularLocation>
        <location evidence="1">Cell membrane</location>
        <topology evidence="1">Multi-pass membrane protein</topology>
    </subcellularLocation>
</comment>
<dbReference type="Gene3D" id="1.10.287.1260">
    <property type="match status" value="1"/>
</dbReference>
<protein>
    <submittedName>
        <fullName evidence="11">Small-conductance mechanosensitive channel</fullName>
    </submittedName>
</protein>
<feature type="transmembrane region" description="Helical" evidence="7">
    <location>
        <begin position="156"/>
        <end position="175"/>
    </location>
</feature>
<evidence type="ECO:0000259" key="10">
    <source>
        <dbReference type="Pfam" id="PF21088"/>
    </source>
</evidence>
<feature type="transmembrane region" description="Helical" evidence="7">
    <location>
        <begin position="33"/>
        <end position="58"/>
    </location>
</feature>
<sequence length="375" mass="43170">MTSCATLLAFYVPYAYMRLTKGIIMNDYLARTLWGNTVEAYCIAIGMIVLGLFFAWFFKRILLARMKKFAEKTDSKIDDFIILQIERTAMPVLFFGIFYFALKTLNLSTKVEKTMYVVAVMYSSFFIIRMITSLIKFFLLQYLQRQEDGGEKQKQVRGIMVIVSLVVWMLGIVFMMDNLGFDVTAIITGLGIGGIAIALATQHILGDLFSYFVILFDRPFEIGDFIIVQDKSGIVEYVGIKTTRLRTLSGEQLVCSNTDLTNSRIHNYKRMERRRIVFNLRVTYNTPADKLQRVSNMIKEVISNIPGAQFDRAHFAAFGDYSLNFEVVYYVLTNDYVKYMDIQQTINLELFNRIQAEGIEFALPMQILSMQKARA</sequence>
<evidence type="ECO:0000256" key="7">
    <source>
        <dbReference type="SAM" id="Phobius"/>
    </source>
</evidence>
<dbReference type="Proteomes" id="UP000249547">
    <property type="component" value="Unassembled WGS sequence"/>
</dbReference>
<feature type="domain" description="Mechanosensitive ion channel MscS C-terminal" evidence="9">
    <location>
        <begin position="276"/>
        <end position="361"/>
    </location>
</feature>
<accession>A0A327QJZ2</accession>
<dbReference type="GO" id="GO:0005886">
    <property type="term" value="C:plasma membrane"/>
    <property type="evidence" value="ECO:0007669"/>
    <property type="project" value="UniProtKB-SubCell"/>
</dbReference>
<dbReference type="InterPro" id="IPR049142">
    <property type="entry name" value="MS_channel_1st"/>
</dbReference>
<proteinExistence type="inferred from homology"/>
<reference evidence="11 12" key="1">
    <citation type="submission" date="2018-06" db="EMBL/GenBank/DDBJ databases">
        <title>Genomic Encyclopedia of Archaeal and Bacterial Type Strains, Phase II (KMG-II): from individual species to whole genera.</title>
        <authorList>
            <person name="Goeker M."/>
        </authorList>
    </citation>
    <scope>NUCLEOTIDE SEQUENCE [LARGE SCALE GENOMIC DNA]</scope>
    <source>
        <strain evidence="11 12">DSM 23857</strain>
    </source>
</reference>
<dbReference type="InterPro" id="IPR049278">
    <property type="entry name" value="MS_channel_C"/>
</dbReference>
<dbReference type="PANTHER" id="PTHR30566:SF25">
    <property type="entry name" value="INNER MEMBRANE PROTEIN"/>
    <property type="match status" value="1"/>
</dbReference>
<dbReference type="PANTHER" id="PTHR30566">
    <property type="entry name" value="YNAI-RELATED MECHANOSENSITIVE ION CHANNEL"/>
    <property type="match status" value="1"/>
</dbReference>
<feature type="domain" description="Mechanosensitive ion channel MscS" evidence="8">
    <location>
        <begin position="204"/>
        <end position="270"/>
    </location>
</feature>
<evidence type="ECO:0000256" key="4">
    <source>
        <dbReference type="ARBA" id="ARBA00022692"/>
    </source>
</evidence>